<dbReference type="Proteomes" id="UP001143981">
    <property type="component" value="Unassembled WGS sequence"/>
</dbReference>
<sequence>MLKKIISLALAAAALAATGASQDLFERAANANDVVVAAAKPQGSGIKAEVQFVRSLDGKGLQVDVRATGLTSGEKYPYHIHASPVPSNGNCTATGAHLDPYGIKAAAGSNYKCQPSSPDTTCELGDLAGIYGNMVGDSKGNFNASYNAALLTFGGKNTILDHSVVIHATNGTRLACANIIGYVLATGTDKAVPDHESGSATHSDDLESKSSGASHVAALSTLLLLLASATLA</sequence>
<keyword evidence="1" id="KW-0732">Signal</keyword>
<dbReference type="EC" id="1.15.1.1" evidence="3"/>
<dbReference type="Pfam" id="PF00080">
    <property type="entry name" value="Sod_Cu"/>
    <property type="match status" value="1"/>
</dbReference>
<keyword evidence="3" id="KW-0560">Oxidoreductase</keyword>
<organism evidence="3 4">
    <name type="scientific">Coemansia biformis</name>
    <dbReference type="NCBI Taxonomy" id="1286918"/>
    <lineage>
        <taxon>Eukaryota</taxon>
        <taxon>Fungi</taxon>
        <taxon>Fungi incertae sedis</taxon>
        <taxon>Zoopagomycota</taxon>
        <taxon>Kickxellomycotina</taxon>
        <taxon>Kickxellomycetes</taxon>
        <taxon>Kickxellales</taxon>
        <taxon>Kickxellaceae</taxon>
        <taxon>Coemansia</taxon>
    </lineage>
</organism>
<dbReference type="PANTHER" id="PTHR20910:SF1">
    <property type="entry name" value="SUPEROXIDE DISMUTASE COPPER_ZINC BINDING DOMAIN-CONTAINING PROTEIN"/>
    <property type="match status" value="1"/>
</dbReference>
<gene>
    <name evidence="3" type="primary">SOD4</name>
    <name evidence="3" type="ORF">LPJ61_000875</name>
</gene>
<protein>
    <submittedName>
        <fullName evidence="3">Superoxide dismutase</fullName>
        <ecNumber evidence="3">1.15.1.1</ecNumber>
    </submittedName>
</protein>
<dbReference type="PANTHER" id="PTHR20910">
    <property type="entry name" value="AGAP001623-PA"/>
    <property type="match status" value="1"/>
</dbReference>
<evidence type="ECO:0000259" key="2">
    <source>
        <dbReference type="Pfam" id="PF00080"/>
    </source>
</evidence>
<proteinExistence type="predicted"/>
<feature type="domain" description="Superoxide dismutase copper/zinc binding" evidence="2">
    <location>
        <begin position="47"/>
        <end position="170"/>
    </location>
</feature>
<accession>A0A9W7YG96</accession>
<dbReference type="GO" id="GO:0004784">
    <property type="term" value="F:superoxide dismutase activity"/>
    <property type="evidence" value="ECO:0007669"/>
    <property type="project" value="UniProtKB-EC"/>
</dbReference>
<evidence type="ECO:0000256" key="1">
    <source>
        <dbReference type="SAM" id="SignalP"/>
    </source>
</evidence>
<dbReference type="Gene3D" id="2.60.40.200">
    <property type="entry name" value="Superoxide dismutase, copper/zinc binding domain"/>
    <property type="match status" value="1"/>
</dbReference>
<dbReference type="EMBL" id="JANBOI010000055">
    <property type="protein sequence ID" value="KAJ1734818.1"/>
    <property type="molecule type" value="Genomic_DNA"/>
</dbReference>
<feature type="signal peptide" evidence="1">
    <location>
        <begin position="1"/>
        <end position="21"/>
    </location>
</feature>
<dbReference type="GO" id="GO:0046872">
    <property type="term" value="F:metal ion binding"/>
    <property type="evidence" value="ECO:0007669"/>
    <property type="project" value="InterPro"/>
</dbReference>
<dbReference type="AlphaFoldDB" id="A0A9W7YG96"/>
<dbReference type="InterPro" id="IPR053257">
    <property type="entry name" value="Cu-only_SOD"/>
</dbReference>
<keyword evidence="4" id="KW-1185">Reference proteome</keyword>
<evidence type="ECO:0000313" key="4">
    <source>
        <dbReference type="Proteomes" id="UP001143981"/>
    </source>
</evidence>
<name>A0A9W7YG96_9FUNG</name>
<feature type="chain" id="PRO_5040967538" evidence="1">
    <location>
        <begin position="22"/>
        <end position="232"/>
    </location>
</feature>
<dbReference type="OrthoDB" id="159229at2759"/>
<reference evidence="3" key="1">
    <citation type="submission" date="2022-07" db="EMBL/GenBank/DDBJ databases">
        <title>Phylogenomic reconstructions and comparative analyses of Kickxellomycotina fungi.</title>
        <authorList>
            <person name="Reynolds N.K."/>
            <person name="Stajich J.E."/>
            <person name="Barry K."/>
            <person name="Grigoriev I.V."/>
            <person name="Crous P."/>
            <person name="Smith M.E."/>
        </authorList>
    </citation>
    <scope>NUCLEOTIDE SEQUENCE</scope>
    <source>
        <strain evidence="3">BCRC 34381</strain>
    </source>
</reference>
<dbReference type="InterPro" id="IPR036423">
    <property type="entry name" value="SOD-like_Cu/Zn_dom_sf"/>
</dbReference>
<dbReference type="InterPro" id="IPR001424">
    <property type="entry name" value="SOD_Cu_Zn_dom"/>
</dbReference>
<comment type="caution">
    <text evidence="3">The sequence shown here is derived from an EMBL/GenBank/DDBJ whole genome shotgun (WGS) entry which is preliminary data.</text>
</comment>
<dbReference type="SUPFAM" id="SSF49329">
    <property type="entry name" value="Cu,Zn superoxide dismutase-like"/>
    <property type="match status" value="1"/>
</dbReference>
<evidence type="ECO:0000313" key="3">
    <source>
        <dbReference type="EMBL" id="KAJ1734818.1"/>
    </source>
</evidence>